<dbReference type="EMBL" id="VSKM01000028">
    <property type="protein sequence ID" value="TYB69045.1"/>
    <property type="molecule type" value="Genomic_DNA"/>
</dbReference>
<comment type="caution">
    <text evidence="3">The sequence shown here is derived from an EMBL/GenBank/DDBJ whole genome shotgun (WGS) entry which is preliminary data.</text>
</comment>
<keyword evidence="4" id="KW-1185">Reference proteome</keyword>
<sequence>MCPGAIPIGANSNVKGTLFSHPGAISLGTGVTVEGRLLASEGAITIGAGSEANTPAGPITIPIKCLGLCAPNPVVDVLGSLKNYALFTSAGAVANAATSGIVGDIGSNAGAISGFATSTHVGSFYTPGEKTAQAVEDLDYAYNQLIDIPVTVSGHTPAFGSGETVNSGVYDIGAAGSLAGTITLDAQNNPDALFIFRFGGAFTVAAQSKVILTNGARRCNVFWIGGARVATGAVSIGTFTYMKGTVISHGGAATMGANGNLEGRLLSTAGAIGFSTGVIYNDTLCFVESEPVSGGNQEVCSDGTPSQTITATASNPSSTNQTMVWYDAPSGGTVVNTPSQVGIGSVTYYAESYNGAYSSETRAAVTLTIYDCSIEINAVVDSYTVVEVHNVATNVGVVTANDTLDDVTVTGANTNVTPISAGPLSIGAEGVLILEANTAPGTYSITYQLSEVGIRSPNFDTATATVLVTIIDAVIDTTAAVNGLTGGDTSSLGINDTLNGDPVVIGTGLDSVTLTGVTVPAGFTLYSDETGVTVPSGFTLNSDGTVTIPPNTPAGEYNVEYKICDVNNPANCDTVRSIIVVSAPVIDAVEDTTAAVNGLTGGDTTALTSNDTLNGNPLVIGTAPGNVSLTGVTVPSEFTLNGDGTVTIPPNTPAGEYGVEYKICEVNNPTNCDTVISTVVVLAPVIDAVVDTMSPVNGTTGGNTTAVTSNDTLNGDPVVIGTAPGNVSLTGVTVPSGFTLNTDGTVAIPPNTPAGNYNVEYQICEVNNSTNCDTANMSVNVVCEQIDTPTVSIDQPTCDTSTGTITVTAPTGTGLTYSINGSAYQIGNTFASLASGNYNVTVKNAADCISKASSVIIAKQPTTPVQPEISINTQTTCTTTTGSFTITNYEASYAYVVSPSTEVTISGDTVTAPAGTYTITSTLESCTSDASASVTITEQPGTPSEPTTECWETATFNNDKCSWEVTGTQQSEPTTECYETATFNDTICIWVVTGTQAAEPITECYETATFNNDTCIWEVTGDQATEPTTECYETATFNNDTCSWDVTGEQATEPTTECYETATFNDSTCSWVVTGEQAAAPNTECWETATFSNDTCSWVVTGTQLAAPITECWETATFNDSTCTWEVTGDQATEPTTECYETATFNNDTCSWVVTGEQSAVPATECWETATFNNDTCSWVVTGTQEAEPITECYETATFNNDTCSWDVTGEQAAAPATECWETATFNTESCTWEVTGDQATEPTTECYETATFN</sequence>
<protein>
    <submittedName>
        <fullName evidence="3">DUF3494 domain-containing protein</fullName>
    </submittedName>
</protein>
<keyword evidence="2" id="KW-0732">Signal</keyword>
<feature type="non-terminal residue" evidence="3">
    <location>
        <position position="1254"/>
    </location>
</feature>
<gene>
    <name evidence="3" type="ORF">ES676_14410</name>
</gene>
<dbReference type="RefSeq" id="WP_148371021.1">
    <property type="nucleotide sequence ID" value="NZ_VSKM01000028.1"/>
</dbReference>
<organism evidence="3 4">
    <name type="scientific">Bizionia saleffrena</name>
    <dbReference type="NCBI Taxonomy" id="291189"/>
    <lineage>
        <taxon>Bacteria</taxon>
        <taxon>Pseudomonadati</taxon>
        <taxon>Bacteroidota</taxon>
        <taxon>Flavobacteriia</taxon>
        <taxon>Flavobacteriales</taxon>
        <taxon>Flavobacteriaceae</taxon>
        <taxon>Bizionia</taxon>
    </lineage>
</organism>
<dbReference type="AlphaFoldDB" id="A0A8H2QK98"/>
<dbReference type="Proteomes" id="UP000323324">
    <property type="component" value="Unassembled WGS sequence"/>
</dbReference>
<accession>A0A8H2QK98</accession>
<evidence type="ECO:0000313" key="4">
    <source>
        <dbReference type="Proteomes" id="UP000323324"/>
    </source>
</evidence>
<reference evidence="3 4" key="1">
    <citation type="submission" date="2019-08" db="EMBL/GenBank/DDBJ databases">
        <title>Genomes of Antarctic Bizionia species.</title>
        <authorList>
            <person name="Bowman J.P."/>
        </authorList>
    </citation>
    <scope>NUCLEOTIDE SEQUENCE [LARGE SCALE GENOMIC DNA]</scope>
    <source>
        <strain evidence="3 4">HFD</strain>
    </source>
</reference>
<dbReference type="Pfam" id="PF11999">
    <property type="entry name" value="Ice_binding"/>
    <property type="match status" value="1"/>
</dbReference>
<dbReference type="InterPro" id="IPR021884">
    <property type="entry name" value="Ice-bd_prot"/>
</dbReference>
<evidence type="ECO:0000256" key="2">
    <source>
        <dbReference type="ARBA" id="ARBA00022729"/>
    </source>
</evidence>
<evidence type="ECO:0000256" key="1">
    <source>
        <dbReference type="ARBA" id="ARBA00005445"/>
    </source>
</evidence>
<comment type="similarity">
    <text evidence="1">Belongs to the ice-binding protein family.</text>
</comment>
<name>A0A8H2QK98_9FLAO</name>
<evidence type="ECO:0000313" key="3">
    <source>
        <dbReference type="EMBL" id="TYB69045.1"/>
    </source>
</evidence>
<proteinExistence type="inferred from homology"/>